<gene>
    <name evidence="1" type="ORF">FX988_01835</name>
</gene>
<reference evidence="1 2" key="1">
    <citation type="submission" date="2019-12" db="EMBL/GenBank/DDBJ databases">
        <title>Genome sequencing and assembly of endphytes of Porphyra tenera.</title>
        <authorList>
            <person name="Park J.M."/>
            <person name="Shin R."/>
            <person name="Jo S.H."/>
        </authorList>
    </citation>
    <scope>NUCLEOTIDE SEQUENCE [LARGE SCALE GENOMIC DNA]</scope>
    <source>
        <strain evidence="1 2">GPM4</strain>
    </source>
</reference>
<dbReference type="KEGG" id="pmes:FX988_01835"/>
<dbReference type="EMBL" id="CP047656">
    <property type="protein sequence ID" value="QHJ11601.1"/>
    <property type="molecule type" value="Genomic_DNA"/>
</dbReference>
<sequence>MFFTRHRKSLQKIKDIACINIICLHVVHKFNHSLTKKACIPLSDAHIHCDGQPFALYLNESNSLLHVKMTKGI</sequence>
<dbReference type="AlphaFoldDB" id="A0A857JKU0"/>
<protein>
    <submittedName>
        <fullName evidence="1">Uncharacterized protein</fullName>
    </submittedName>
</protein>
<evidence type="ECO:0000313" key="2">
    <source>
        <dbReference type="Proteomes" id="UP000464524"/>
    </source>
</evidence>
<dbReference type="Proteomes" id="UP000464524">
    <property type="component" value="Chromosome"/>
</dbReference>
<evidence type="ECO:0000313" key="1">
    <source>
        <dbReference type="EMBL" id="QHJ11601.1"/>
    </source>
</evidence>
<organism evidence="1 2">
    <name type="scientific">Paraglaciecola mesophila</name>
    <dbReference type="NCBI Taxonomy" id="197222"/>
    <lineage>
        <taxon>Bacteria</taxon>
        <taxon>Pseudomonadati</taxon>
        <taxon>Pseudomonadota</taxon>
        <taxon>Gammaproteobacteria</taxon>
        <taxon>Alteromonadales</taxon>
        <taxon>Alteromonadaceae</taxon>
        <taxon>Paraglaciecola</taxon>
    </lineage>
</organism>
<proteinExistence type="predicted"/>
<accession>A0A857JKU0</accession>
<keyword evidence="2" id="KW-1185">Reference proteome</keyword>
<name>A0A857JKU0_9ALTE</name>